<organism evidence="3 4">
    <name type="scientific">Staphylococcus saprophyticus</name>
    <dbReference type="NCBI Taxonomy" id="29385"/>
    <lineage>
        <taxon>Bacteria</taxon>
        <taxon>Bacillati</taxon>
        <taxon>Bacillota</taxon>
        <taxon>Bacilli</taxon>
        <taxon>Bacillales</taxon>
        <taxon>Staphylococcaceae</taxon>
        <taxon>Staphylococcus</taxon>
    </lineage>
</organism>
<dbReference type="AlphaFoldDB" id="A0A380HKT5"/>
<dbReference type="Gene3D" id="3.55.50.40">
    <property type="match status" value="1"/>
</dbReference>
<sequence length="529" mass="60992">MKDMILKNRKGTFGEILTDYDFGSWKLSYERNNERSIEFTIYKTSMNWDLFEALLNEMLLEWKGQNYVVKSTAIKYDGMNVVNEVTAKHIFMEFQNHYIQKDLENEELNNEEDEQDDSKPTMTLEQYLDFGFKGNKIGFIYEIVGKFDQRVAVDELGNKNGMEFLTEGAELFNYIYFADNKKIYIYDEESFYKASNIPLIYKYNSNEVQATTTTTDLFTYIQGFGKKKTTAETKNYNPMKPKDLNYSGTFIKDGTWRTESVGASYTKTFNCKWGNETLEWTLKKMAKGGVLDVYLDDEHIGRYECYSKTATSEKIIIGQRLSKGNHTFKAVFRGAKSGVDYKKSKPCMYVGTEKSTVLNLTAVLKGTDIYHVTDEYYSPHYDKDDPKIAPTLYDDNVLDKTELRKRLVQELNDEPTVEVSTNYLGSMEEKYYLGNDDIHENSQIRFIHQPLGYNLDLKVVKLTYSHPLVSEPVEVDFSNSPKDIIKIQQNINRNIKRMNNLVKGGSLGGTSFSMPESYSDIVGVTLTDG</sequence>
<dbReference type="InterPro" id="IPR010572">
    <property type="entry name" value="Tail_dom"/>
</dbReference>
<proteinExistence type="predicted"/>
<dbReference type="EMBL" id="UHED01000001">
    <property type="protein sequence ID" value="SUM82684.1"/>
    <property type="molecule type" value="Genomic_DNA"/>
</dbReference>
<accession>A0A380HKT5</accession>
<dbReference type="Proteomes" id="UP000254707">
    <property type="component" value="Unassembled WGS sequence"/>
</dbReference>
<name>A0A380HKT5_STASA</name>
<dbReference type="Pfam" id="PF18994">
    <property type="entry name" value="Prophage_tailD1"/>
    <property type="match status" value="1"/>
</dbReference>
<dbReference type="Gene3D" id="2.60.120.260">
    <property type="entry name" value="Galactose-binding domain-like"/>
    <property type="match status" value="1"/>
</dbReference>
<evidence type="ECO:0000259" key="1">
    <source>
        <dbReference type="Pfam" id="PF06605"/>
    </source>
</evidence>
<evidence type="ECO:0000259" key="2">
    <source>
        <dbReference type="Pfam" id="PF18994"/>
    </source>
</evidence>
<feature type="domain" description="Prophage endopeptidase tail N-terminal" evidence="2">
    <location>
        <begin position="5"/>
        <end position="89"/>
    </location>
</feature>
<dbReference type="InterPro" id="IPR044051">
    <property type="entry name" value="Prophage_tail_N"/>
</dbReference>
<feature type="domain" description="Tail spike" evidence="1">
    <location>
        <begin position="112"/>
        <end position="491"/>
    </location>
</feature>
<evidence type="ECO:0000313" key="4">
    <source>
        <dbReference type="Proteomes" id="UP000254707"/>
    </source>
</evidence>
<dbReference type="Pfam" id="PF06605">
    <property type="entry name" value="Prophage_tail"/>
    <property type="match status" value="1"/>
</dbReference>
<evidence type="ECO:0000313" key="3">
    <source>
        <dbReference type="EMBL" id="SUM82684.1"/>
    </source>
</evidence>
<reference evidence="3 4" key="1">
    <citation type="submission" date="2018-06" db="EMBL/GenBank/DDBJ databases">
        <authorList>
            <consortium name="Pathogen Informatics"/>
            <person name="Doyle S."/>
        </authorList>
    </citation>
    <scope>NUCLEOTIDE SEQUENCE [LARGE SCALE GENOMIC DNA]</scope>
    <source>
        <strain evidence="3 4">NCTC7688</strain>
    </source>
</reference>
<dbReference type="RefSeq" id="WP_115340559.1">
    <property type="nucleotide sequence ID" value="NZ_UHED01000001.1"/>
</dbReference>
<gene>
    <name evidence="3" type="ORF">NCTC7688_01238</name>
</gene>
<dbReference type="Gene3D" id="6.20.110.10">
    <property type="match status" value="1"/>
</dbReference>
<protein>
    <submittedName>
        <fullName evidence="3">Prophage endopeptidase tail family protein</fullName>
    </submittedName>
</protein>